<name>A0A9Q3GUB0_9BASI</name>
<keyword evidence="2" id="KW-1185">Reference proteome</keyword>
<gene>
    <name evidence="1" type="ORF">O181_019876</name>
</gene>
<dbReference type="Pfam" id="PF02992">
    <property type="entry name" value="Transposase_21"/>
    <property type="match status" value="1"/>
</dbReference>
<dbReference type="AlphaFoldDB" id="A0A9Q3GUB0"/>
<dbReference type="OrthoDB" id="2507701at2759"/>
<reference evidence="1" key="1">
    <citation type="submission" date="2021-03" db="EMBL/GenBank/DDBJ databases">
        <title>Draft genome sequence of rust myrtle Austropuccinia psidii MF-1, a brazilian biotype.</title>
        <authorList>
            <person name="Quecine M.C."/>
            <person name="Pachon D.M.R."/>
            <person name="Bonatelli M.L."/>
            <person name="Correr F.H."/>
            <person name="Franceschini L.M."/>
            <person name="Leite T.F."/>
            <person name="Margarido G.R.A."/>
            <person name="Almeida C.A."/>
            <person name="Ferrarezi J.A."/>
            <person name="Labate C.A."/>
        </authorList>
    </citation>
    <scope>NUCLEOTIDE SEQUENCE</scope>
    <source>
        <strain evidence="1">MF-1</strain>
    </source>
</reference>
<evidence type="ECO:0000313" key="2">
    <source>
        <dbReference type="Proteomes" id="UP000765509"/>
    </source>
</evidence>
<sequence length="224" mass="25481">MCDKGIGLCLQSNVSYNGIGLINTPKIIYYSHNIATWIQWLLSLKGIEEEIEDWQNELTKCLHTCDIQQSMAWKTLEWSELSTESPNSLCLAFYLFIDWFNPQGNKLAGNQESLGCLVLSCVNLPPKYRNKPAFTLIYSIIPGPNSPDGVTISNVLKPLVDELLLLWEGNKVLTSFHPEAWFVFTQLLPLLVTMLRFTKWLALGVIQRNNFVLGARQKKVSFIK</sequence>
<dbReference type="InterPro" id="IPR004242">
    <property type="entry name" value="Transposase_21"/>
</dbReference>
<evidence type="ECO:0000313" key="1">
    <source>
        <dbReference type="EMBL" id="MBW0480161.1"/>
    </source>
</evidence>
<comment type="caution">
    <text evidence="1">The sequence shown here is derived from an EMBL/GenBank/DDBJ whole genome shotgun (WGS) entry which is preliminary data.</text>
</comment>
<dbReference type="EMBL" id="AVOT02005860">
    <property type="protein sequence ID" value="MBW0480161.1"/>
    <property type="molecule type" value="Genomic_DNA"/>
</dbReference>
<protein>
    <submittedName>
        <fullName evidence="1">Uncharacterized protein</fullName>
    </submittedName>
</protein>
<accession>A0A9Q3GUB0</accession>
<organism evidence="1 2">
    <name type="scientific">Austropuccinia psidii MF-1</name>
    <dbReference type="NCBI Taxonomy" id="1389203"/>
    <lineage>
        <taxon>Eukaryota</taxon>
        <taxon>Fungi</taxon>
        <taxon>Dikarya</taxon>
        <taxon>Basidiomycota</taxon>
        <taxon>Pucciniomycotina</taxon>
        <taxon>Pucciniomycetes</taxon>
        <taxon>Pucciniales</taxon>
        <taxon>Sphaerophragmiaceae</taxon>
        <taxon>Austropuccinia</taxon>
    </lineage>
</organism>
<proteinExistence type="predicted"/>
<dbReference type="Proteomes" id="UP000765509">
    <property type="component" value="Unassembled WGS sequence"/>
</dbReference>